<sequence length="812" mass="88212">MSASRSTVYARLTQKSNSSGTKDRSVVSGHEETNPTLLSDPSQAPLVLEMPWFTAFVCHPESRSSLVSEDLISMQSSLIASFRLSYKNPVFRDILDNRATLVPNQKSAEPCTSVLFGLRFLDIAALVEGRSNKDTTDFLDSVPKSDLIVHKTTFDGHKITLRGLPALAQGWARVVKGVYVAFGLSGPVTGTKERKSDTEHLTPAARMVLATSQHLKSLSSRDPKSLVVKVLQNMECTAFFINYLLQGHYDFPPGWRDLLLELETAALREGLQFEAPPDLPPLTRIRQPLFMAICLSPLVLLTDVSHLSANVTRLHMLRAWIHYGTERPVILARVEGMLWRRLFSMARGEFSSADALRQFLNESCPILPQALGEQTFFDPTLGSVAKVPLALAYHGNSTARAAPGPVRAKTNTSSRNLGSECDNGGLVNHSSISSFSDNQTESAQSEVVSASSASDSSELPVTALLEAPGKEIMRRMPVELCVSTPSKPRPKLEGQSWTKKKDGVDVGDSLPILQAYTSRQRTYGQAYFLARPDGRSKVYWVSLYSVEDHDSVISLIDRSNIYQVSCGNSALFVRLTAAVNATGAYISSALSGSSIHHVMSMTTAEYRRLDENRELPSILTSHFVLVAGYSPVSSTLDVRRLSLVGSCTILRNAVDLSIRDLVDSVRSEMVVASFGDFVAQLYASRDGKVLYFPDVPSVGEADGIGSIHSSAFSVGYSAALPTSAKNQYLYPDAKLYFRSVSTGDAFVACGVSPNGTNTEILVEAGSVLLFVGVHRSDFAFLASLDSFLDESGGARDGPPDLMGILLLAGDKL</sequence>
<protein>
    <submittedName>
        <fullName evidence="2">Uncharacterized protein</fullName>
    </submittedName>
</protein>
<feature type="region of interest" description="Disordered" evidence="1">
    <location>
        <begin position="400"/>
        <end position="454"/>
    </location>
</feature>
<proteinExistence type="predicted"/>
<comment type="caution">
    <text evidence="2">The sequence shown here is derived from an EMBL/GenBank/DDBJ whole genome shotgun (WGS) entry which is preliminary data.</text>
</comment>
<feature type="compositionally biased region" description="Polar residues" evidence="1">
    <location>
        <begin position="428"/>
        <end position="440"/>
    </location>
</feature>
<dbReference type="EMBL" id="JAYKXP010000153">
    <property type="protein sequence ID" value="KAK7022060.1"/>
    <property type="molecule type" value="Genomic_DNA"/>
</dbReference>
<name>A0AAW0BAN4_9AGAR</name>
<feature type="compositionally biased region" description="Low complexity" evidence="1">
    <location>
        <begin position="441"/>
        <end position="454"/>
    </location>
</feature>
<feature type="compositionally biased region" description="Basic and acidic residues" evidence="1">
    <location>
        <begin position="21"/>
        <end position="33"/>
    </location>
</feature>
<organism evidence="2 3">
    <name type="scientific">Paramarasmius palmivorus</name>
    <dbReference type="NCBI Taxonomy" id="297713"/>
    <lineage>
        <taxon>Eukaryota</taxon>
        <taxon>Fungi</taxon>
        <taxon>Dikarya</taxon>
        <taxon>Basidiomycota</taxon>
        <taxon>Agaricomycotina</taxon>
        <taxon>Agaricomycetes</taxon>
        <taxon>Agaricomycetidae</taxon>
        <taxon>Agaricales</taxon>
        <taxon>Marasmiineae</taxon>
        <taxon>Marasmiaceae</taxon>
        <taxon>Paramarasmius</taxon>
    </lineage>
</organism>
<accession>A0AAW0BAN4</accession>
<evidence type="ECO:0000256" key="1">
    <source>
        <dbReference type="SAM" id="MobiDB-lite"/>
    </source>
</evidence>
<feature type="region of interest" description="Disordered" evidence="1">
    <location>
        <begin position="1"/>
        <end position="40"/>
    </location>
</feature>
<reference evidence="2 3" key="1">
    <citation type="submission" date="2024-01" db="EMBL/GenBank/DDBJ databases">
        <title>A draft genome for a cacao thread blight-causing isolate of Paramarasmius palmivorus.</title>
        <authorList>
            <person name="Baruah I.K."/>
            <person name="Bukari Y."/>
            <person name="Amoako-Attah I."/>
            <person name="Meinhardt L.W."/>
            <person name="Bailey B.A."/>
            <person name="Cohen S.P."/>
        </authorList>
    </citation>
    <scope>NUCLEOTIDE SEQUENCE [LARGE SCALE GENOMIC DNA]</scope>
    <source>
        <strain evidence="2 3">GH-12</strain>
    </source>
</reference>
<feature type="compositionally biased region" description="Polar residues" evidence="1">
    <location>
        <begin position="1"/>
        <end position="20"/>
    </location>
</feature>
<gene>
    <name evidence="2" type="ORF">VNI00_017042</name>
</gene>
<evidence type="ECO:0000313" key="2">
    <source>
        <dbReference type="EMBL" id="KAK7022060.1"/>
    </source>
</evidence>
<keyword evidence="3" id="KW-1185">Reference proteome</keyword>
<dbReference type="Proteomes" id="UP001383192">
    <property type="component" value="Unassembled WGS sequence"/>
</dbReference>
<dbReference type="AlphaFoldDB" id="A0AAW0BAN4"/>
<evidence type="ECO:0000313" key="3">
    <source>
        <dbReference type="Proteomes" id="UP001383192"/>
    </source>
</evidence>